<dbReference type="AlphaFoldDB" id="A0A7W5YEI9"/>
<keyword evidence="2" id="KW-0548">Nucleotidyltransferase</keyword>
<dbReference type="RefSeq" id="WP_183697760.1">
    <property type="nucleotide sequence ID" value="NZ_JACICA010000012.1"/>
</dbReference>
<organism evidence="4 5">
    <name type="scientific">Alloprevotella rava</name>
    <dbReference type="NCBI Taxonomy" id="671218"/>
    <lineage>
        <taxon>Bacteria</taxon>
        <taxon>Pseudomonadati</taxon>
        <taxon>Bacteroidota</taxon>
        <taxon>Bacteroidia</taxon>
        <taxon>Bacteroidales</taxon>
        <taxon>Prevotellaceae</taxon>
        <taxon>Alloprevotella</taxon>
    </lineage>
</organism>
<dbReference type="PANTHER" id="PTHR43584">
    <property type="entry name" value="NUCLEOTIDYL TRANSFERASE"/>
    <property type="match status" value="1"/>
</dbReference>
<keyword evidence="1" id="KW-0808">Transferase</keyword>
<evidence type="ECO:0000256" key="2">
    <source>
        <dbReference type="ARBA" id="ARBA00022695"/>
    </source>
</evidence>
<dbReference type="CDD" id="cd06422">
    <property type="entry name" value="NTP_transferase_like_1"/>
    <property type="match status" value="1"/>
</dbReference>
<proteinExistence type="predicted"/>
<dbReference type="Proteomes" id="UP000541425">
    <property type="component" value="Unassembled WGS sequence"/>
</dbReference>
<gene>
    <name evidence="4" type="ORF">FHS60_001908</name>
</gene>
<dbReference type="PANTHER" id="PTHR43584:SF8">
    <property type="entry name" value="N-ACETYLMURAMATE ALPHA-1-PHOSPHATE URIDYLYLTRANSFERASE"/>
    <property type="match status" value="1"/>
</dbReference>
<dbReference type="Pfam" id="PF00483">
    <property type="entry name" value="NTP_transferase"/>
    <property type="match status" value="1"/>
</dbReference>
<evidence type="ECO:0000256" key="1">
    <source>
        <dbReference type="ARBA" id="ARBA00022679"/>
    </source>
</evidence>
<evidence type="ECO:0000313" key="5">
    <source>
        <dbReference type="Proteomes" id="UP000541425"/>
    </source>
</evidence>
<dbReference type="GO" id="GO:0016779">
    <property type="term" value="F:nucleotidyltransferase activity"/>
    <property type="evidence" value="ECO:0007669"/>
    <property type="project" value="UniProtKB-KW"/>
</dbReference>
<dbReference type="InterPro" id="IPR050065">
    <property type="entry name" value="GlmU-like"/>
</dbReference>
<dbReference type="SUPFAM" id="SSF53448">
    <property type="entry name" value="Nucleotide-diphospho-sugar transferases"/>
    <property type="match status" value="1"/>
</dbReference>
<protein>
    <submittedName>
        <fullName evidence="4">NDP-sugar pyrophosphorylase family protein</fullName>
    </submittedName>
</protein>
<accession>A0A7W5YEI9</accession>
<name>A0A7W5YEI9_9BACT</name>
<evidence type="ECO:0000313" key="4">
    <source>
        <dbReference type="EMBL" id="MBB3703419.1"/>
    </source>
</evidence>
<sequence length="242" mass="27423">MKALLFAAGRGTRLKPLTDSMPKALVPVAGKPLLWHTLTRLREAGATEVVVNVHHFGEQIISYLDKHDFGIPVHVSDEREELLDTGGGLRQAMKLFTPNDNPILIHNVDILSNAPLREFYEANKDADAALMVSERVTNRYLLFDDNNYLCAWTNLQTGEVRTPFQNLDIASLHRYAFSGIHLVSPRLLSFLEEFPKIFPIMNFYLQTCDQLSFRGVFTPPLRLLDVGKQDTLKEAEDFLLTL</sequence>
<dbReference type="EMBL" id="JACICA010000012">
    <property type="protein sequence ID" value="MBB3703419.1"/>
    <property type="molecule type" value="Genomic_DNA"/>
</dbReference>
<dbReference type="Gene3D" id="3.90.550.10">
    <property type="entry name" value="Spore Coat Polysaccharide Biosynthesis Protein SpsA, Chain A"/>
    <property type="match status" value="1"/>
</dbReference>
<reference evidence="4 5" key="1">
    <citation type="submission" date="2020-08" db="EMBL/GenBank/DDBJ databases">
        <title>Genomic Encyclopedia of Type Strains, Phase IV (KMG-IV): sequencing the most valuable type-strain genomes for metagenomic binning, comparative biology and taxonomic classification.</title>
        <authorList>
            <person name="Goeker M."/>
        </authorList>
    </citation>
    <scope>NUCLEOTIDE SEQUENCE [LARGE SCALE GENOMIC DNA]</scope>
    <source>
        <strain evidence="4 5">DSM 22548</strain>
    </source>
</reference>
<comment type="caution">
    <text evidence="4">The sequence shown here is derived from an EMBL/GenBank/DDBJ whole genome shotgun (WGS) entry which is preliminary data.</text>
</comment>
<dbReference type="InterPro" id="IPR005835">
    <property type="entry name" value="NTP_transferase_dom"/>
</dbReference>
<feature type="domain" description="Nucleotidyl transferase" evidence="3">
    <location>
        <begin position="2"/>
        <end position="132"/>
    </location>
</feature>
<dbReference type="InterPro" id="IPR029044">
    <property type="entry name" value="Nucleotide-diphossugar_trans"/>
</dbReference>
<evidence type="ECO:0000259" key="3">
    <source>
        <dbReference type="Pfam" id="PF00483"/>
    </source>
</evidence>